<dbReference type="EC" id="1.14.14.12" evidence="4"/>
<keyword evidence="4" id="KW-0503">Monooxygenase</keyword>
<name>A0A1Y2MLF8_PSEAH</name>
<gene>
    <name evidence="4" type="primary">hsaA_2</name>
    <name evidence="4" type="ORF">BG845_05782</name>
</gene>
<dbReference type="GO" id="GO:0003995">
    <property type="term" value="F:acyl-CoA dehydrogenase activity"/>
    <property type="evidence" value="ECO:0007669"/>
    <property type="project" value="TreeGrafter"/>
</dbReference>
<dbReference type="InterPro" id="IPR036250">
    <property type="entry name" value="AcylCo_DH-like_C"/>
</dbReference>
<organism evidence="4 5">
    <name type="scientific">Pseudonocardia autotrophica</name>
    <name type="common">Amycolata autotrophica</name>
    <name type="synonym">Nocardia autotrophica</name>
    <dbReference type="NCBI Taxonomy" id="2074"/>
    <lineage>
        <taxon>Bacteria</taxon>
        <taxon>Bacillati</taxon>
        <taxon>Actinomycetota</taxon>
        <taxon>Actinomycetes</taxon>
        <taxon>Pseudonocardiales</taxon>
        <taxon>Pseudonocardiaceae</taxon>
        <taxon>Pseudonocardia</taxon>
    </lineage>
</organism>
<dbReference type="Pfam" id="PF08028">
    <property type="entry name" value="Acyl-CoA_dh_2"/>
    <property type="match status" value="1"/>
</dbReference>
<dbReference type="SUPFAM" id="SSF56645">
    <property type="entry name" value="Acyl-CoA dehydrogenase NM domain-like"/>
    <property type="match status" value="1"/>
</dbReference>
<dbReference type="InterPro" id="IPR009100">
    <property type="entry name" value="AcylCoA_DH/oxidase_NM_dom_sf"/>
</dbReference>
<comment type="caution">
    <text evidence="4">The sequence shown here is derived from an EMBL/GenBank/DDBJ whole genome shotgun (WGS) entry which is preliminary data.</text>
</comment>
<dbReference type="PIRSF" id="PIRSF016578">
    <property type="entry name" value="HsaA"/>
    <property type="match status" value="1"/>
</dbReference>
<dbReference type="InterPro" id="IPR013107">
    <property type="entry name" value="Acyl-CoA_DH_C"/>
</dbReference>
<evidence type="ECO:0000313" key="4">
    <source>
        <dbReference type="EMBL" id="OSY35819.1"/>
    </source>
</evidence>
<reference evidence="4 5" key="1">
    <citation type="submission" date="2016-09" db="EMBL/GenBank/DDBJ databases">
        <title>Pseudonocardia autotrophica DSM535, a candidate organism with high potential of specific P450 cytochromes.</title>
        <authorList>
            <person name="Grumaz C."/>
            <person name="Vainshtein Y."/>
            <person name="Kirstahler P."/>
            <person name="Sohn K."/>
        </authorList>
    </citation>
    <scope>NUCLEOTIDE SEQUENCE [LARGE SCALE GENOMIC DNA]</scope>
    <source>
        <strain evidence="4 5">DSM 535</strain>
    </source>
</reference>
<dbReference type="PANTHER" id="PTHR43884">
    <property type="entry name" value="ACYL-COA DEHYDROGENASE"/>
    <property type="match status" value="1"/>
</dbReference>
<dbReference type="InterPro" id="IPR037069">
    <property type="entry name" value="AcylCoA_DH/ox_N_sf"/>
</dbReference>
<dbReference type="PANTHER" id="PTHR43884:SF12">
    <property type="entry name" value="ISOVALERYL-COA DEHYDROGENASE, MITOCHONDRIAL-RELATED"/>
    <property type="match status" value="1"/>
</dbReference>
<evidence type="ECO:0000259" key="3">
    <source>
        <dbReference type="Pfam" id="PF08028"/>
    </source>
</evidence>
<protein>
    <submittedName>
        <fullName evidence="4">Flavin-dependent monooxygenase, oxygenase subunit HsaA</fullName>
        <ecNumber evidence="4">1.14.14.12</ecNumber>
    </submittedName>
</protein>
<dbReference type="AlphaFoldDB" id="A0A1Y2MLF8"/>
<dbReference type="Gene3D" id="1.20.140.10">
    <property type="entry name" value="Butyryl-CoA Dehydrogenase, subunit A, domain 3"/>
    <property type="match status" value="1"/>
</dbReference>
<feature type="region of interest" description="Disordered" evidence="2">
    <location>
        <begin position="1"/>
        <end position="20"/>
    </location>
</feature>
<dbReference type="Gene3D" id="1.10.540.10">
    <property type="entry name" value="Acyl-CoA dehydrogenase/oxidase, N-terminal domain"/>
    <property type="match status" value="1"/>
</dbReference>
<dbReference type="InterPro" id="IPR046373">
    <property type="entry name" value="Acyl-CoA_Oxase/DH_mid-dom_sf"/>
</dbReference>
<dbReference type="Gene3D" id="2.40.110.10">
    <property type="entry name" value="Butyryl-CoA Dehydrogenase, subunit A, domain 2"/>
    <property type="match status" value="1"/>
</dbReference>
<evidence type="ECO:0000256" key="1">
    <source>
        <dbReference type="ARBA" id="ARBA00023002"/>
    </source>
</evidence>
<dbReference type="GO" id="GO:0036383">
    <property type="term" value="F:3-hydroxy-9,10-secoandrosta-1,3,5(10)-triene-9,17-dione monooxygenase activity"/>
    <property type="evidence" value="ECO:0007669"/>
    <property type="project" value="UniProtKB-EC"/>
</dbReference>
<dbReference type="EMBL" id="MIGB01000046">
    <property type="protein sequence ID" value="OSY35819.1"/>
    <property type="molecule type" value="Genomic_DNA"/>
</dbReference>
<dbReference type="Proteomes" id="UP000194360">
    <property type="component" value="Unassembled WGS sequence"/>
</dbReference>
<dbReference type="OrthoDB" id="3402961at2"/>
<proteinExistence type="predicted"/>
<keyword evidence="1 4" id="KW-0560">Oxidoreductase</keyword>
<dbReference type="GO" id="GO:0050660">
    <property type="term" value="F:flavin adenine dinucleotide binding"/>
    <property type="evidence" value="ECO:0007669"/>
    <property type="project" value="InterPro"/>
</dbReference>
<accession>A0A1Y2MLF8</accession>
<dbReference type="STRING" id="2074.BG845_05782"/>
<feature type="domain" description="Acyl-CoA dehydrogenase C-terminal" evidence="3">
    <location>
        <begin position="240"/>
        <end position="366"/>
    </location>
</feature>
<dbReference type="RefSeq" id="WP_085915888.1">
    <property type="nucleotide sequence ID" value="NZ_AP018920.1"/>
</dbReference>
<dbReference type="SUPFAM" id="SSF47203">
    <property type="entry name" value="Acyl-CoA dehydrogenase C-terminal domain-like"/>
    <property type="match status" value="1"/>
</dbReference>
<keyword evidence="5" id="KW-1185">Reference proteome</keyword>
<sequence>MTELADRQLTAADSTPTGPDVRAAVAGLHDLVDSHGADNDANGRIAEPVVEQLYASGAVYALAPRALGGGELRPRELMDVYRTLSYADPSTGWVTMALALSTGLAGAFFPAESAAELFSTPRLGIAGQGTRAGKAEPVDGGYRISGQWSFASGIKHATHLHTAAADTRTGEVRFFIVPVEEVTFIENWDVLGLRGTGSIDYTLSGTFVPTERSYPSLSTAPVTGGSLYTIGIGNFASINHGAWALGTGRRLLDELAAAVRAKSGRPGSPGESPAFHGQYADAELKLRSAHALLYEVWEEIEEQVYAGRPMGIRLETLNRAALHNATWRLQEVAAFAYASGGTDALRSGTLQRLFRDVQGGTQHISSSPAILQSAGRQLAGLAEGQRWVHFQLA</sequence>
<evidence type="ECO:0000256" key="2">
    <source>
        <dbReference type="SAM" id="MobiDB-lite"/>
    </source>
</evidence>
<evidence type="ECO:0000313" key="5">
    <source>
        <dbReference type="Proteomes" id="UP000194360"/>
    </source>
</evidence>